<feature type="region of interest" description="Disordered" evidence="1">
    <location>
        <begin position="230"/>
        <end position="254"/>
    </location>
</feature>
<keyword evidence="2" id="KW-0472">Membrane</keyword>
<evidence type="ECO:0000256" key="1">
    <source>
        <dbReference type="SAM" id="MobiDB-lite"/>
    </source>
</evidence>
<keyword evidence="2" id="KW-1133">Transmembrane helix</keyword>
<keyword evidence="4" id="KW-1185">Reference proteome</keyword>
<sequence length="254" mass="26291">MSGRVRRPTGPLTPVIEGLLRKDPAERLSAEGAEQDLRVIGAGGTPRADTARPVPYTPTPASLPRPYPTTPSPTPPRPVTGAPTATSTVTLPGRSRRTVVVLVAGVVALVLALAGLTYALLDRGDDGLEANGVGGQVSSPARTGDDGSEDDGRTSETDGRNPSPTASEKEDGEESTPPPRTVSVTVTGAHTEYSGGCPPPSGEAPAFTATFTLGRVPAEVFYRWVAKDGSAADPGWRTLSFPEGAGVRSRTRWS</sequence>
<evidence type="ECO:0000313" key="4">
    <source>
        <dbReference type="Proteomes" id="UP000568022"/>
    </source>
</evidence>
<feature type="compositionally biased region" description="Pro residues" evidence="1">
    <location>
        <begin position="55"/>
        <end position="78"/>
    </location>
</feature>
<comment type="caution">
    <text evidence="3">The sequence shown here is derived from an EMBL/GenBank/DDBJ whole genome shotgun (WGS) entry which is preliminary data.</text>
</comment>
<dbReference type="Proteomes" id="UP000568022">
    <property type="component" value="Unassembled WGS sequence"/>
</dbReference>
<dbReference type="AlphaFoldDB" id="A0A7W8FBT0"/>
<name>A0A7W8FBT0_9ACTN</name>
<accession>A0A7W8FBT0</accession>
<feature type="region of interest" description="Disordered" evidence="1">
    <location>
        <begin position="30"/>
        <end position="90"/>
    </location>
</feature>
<feature type="transmembrane region" description="Helical" evidence="2">
    <location>
        <begin position="99"/>
        <end position="121"/>
    </location>
</feature>
<evidence type="ECO:0000256" key="2">
    <source>
        <dbReference type="SAM" id="Phobius"/>
    </source>
</evidence>
<protein>
    <recommendedName>
        <fullName evidence="5">Serine/threonine protein kinase</fullName>
    </recommendedName>
</protein>
<evidence type="ECO:0000313" key="3">
    <source>
        <dbReference type="EMBL" id="MBB5129587.1"/>
    </source>
</evidence>
<dbReference type="EMBL" id="JACHJE010000020">
    <property type="protein sequence ID" value="MBB5129587.1"/>
    <property type="molecule type" value="Genomic_DNA"/>
</dbReference>
<evidence type="ECO:0008006" key="5">
    <source>
        <dbReference type="Google" id="ProtNLM"/>
    </source>
</evidence>
<organism evidence="3 4">
    <name type="scientific">Streptomyces griseoloalbus</name>
    <dbReference type="NCBI Taxonomy" id="67303"/>
    <lineage>
        <taxon>Bacteria</taxon>
        <taxon>Bacillati</taxon>
        <taxon>Actinomycetota</taxon>
        <taxon>Actinomycetes</taxon>
        <taxon>Kitasatosporales</taxon>
        <taxon>Streptomycetaceae</taxon>
        <taxon>Streptomyces</taxon>
    </lineage>
</organism>
<keyword evidence="2" id="KW-0812">Transmembrane</keyword>
<gene>
    <name evidence="3" type="ORF">FHS32_006376</name>
</gene>
<feature type="region of interest" description="Disordered" evidence="1">
    <location>
        <begin position="1"/>
        <end position="20"/>
    </location>
</feature>
<feature type="compositionally biased region" description="Basic and acidic residues" evidence="1">
    <location>
        <begin position="150"/>
        <end position="159"/>
    </location>
</feature>
<proteinExistence type="predicted"/>
<reference evidence="3 4" key="1">
    <citation type="submission" date="2020-08" db="EMBL/GenBank/DDBJ databases">
        <title>Genomic Encyclopedia of Type Strains, Phase III (KMG-III): the genomes of soil and plant-associated and newly described type strains.</title>
        <authorList>
            <person name="Whitman W."/>
        </authorList>
    </citation>
    <scope>NUCLEOTIDE SEQUENCE [LARGE SCALE GENOMIC DNA]</scope>
    <source>
        <strain evidence="3 4">CECT 3226</strain>
    </source>
</reference>
<feature type="region of interest" description="Disordered" evidence="1">
    <location>
        <begin position="130"/>
        <end position="183"/>
    </location>
</feature>